<dbReference type="AlphaFoldDB" id="A0AAU9NAA0"/>
<evidence type="ECO:0000313" key="1">
    <source>
        <dbReference type="EMBL" id="CAH1431610.1"/>
    </source>
</evidence>
<name>A0AAU9NAA0_9ASTR</name>
<protein>
    <submittedName>
        <fullName evidence="1">Uncharacterized protein</fullName>
    </submittedName>
</protein>
<sequence>MIGRDQKKGKDDVCLCDVFPVIERKKRRWSRRSMPNSNTTIRSMPPLLHLRFLPSFPSAVIDLKRKGFDLKIIFPLRRSSFPFVSSALFSHNVSFTTTPFSNPNLKSYKLNNRRTLTVSALGVDTFDGTTLAVIGGGSVAAIAAVISLADPEKRRQLQAEEVGGQVHVSSGSGSFFPGYLLKKSIRFTFPNLPFVISYCI</sequence>
<accession>A0AAU9NAA0</accession>
<proteinExistence type="predicted"/>
<keyword evidence="2" id="KW-1185">Reference proteome</keyword>
<evidence type="ECO:0000313" key="2">
    <source>
        <dbReference type="Proteomes" id="UP001157418"/>
    </source>
</evidence>
<comment type="caution">
    <text evidence="1">The sequence shown here is derived from an EMBL/GenBank/DDBJ whole genome shotgun (WGS) entry which is preliminary data.</text>
</comment>
<organism evidence="1 2">
    <name type="scientific">Lactuca virosa</name>
    <dbReference type="NCBI Taxonomy" id="75947"/>
    <lineage>
        <taxon>Eukaryota</taxon>
        <taxon>Viridiplantae</taxon>
        <taxon>Streptophyta</taxon>
        <taxon>Embryophyta</taxon>
        <taxon>Tracheophyta</taxon>
        <taxon>Spermatophyta</taxon>
        <taxon>Magnoliopsida</taxon>
        <taxon>eudicotyledons</taxon>
        <taxon>Gunneridae</taxon>
        <taxon>Pentapetalae</taxon>
        <taxon>asterids</taxon>
        <taxon>campanulids</taxon>
        <taxon>Asterales</taxon>
        <taxon>Asteraceae</taxon>
        <taxon>Cichorioideae</taxon>
        <taxon>Cichorieae</taxon>
        <taxon>Lactucinae</taxon>
        <taxon>Lactuca</taxon>
    </lineage>
</organism>
<reference evidence="1 2" key="1">
    <citation type="submission" date="2022-01" db="EMBL/GenBank/DDBJ databases">
        <authorList>
            <person name="Xiong W."/>
            <person name="Schranz E."/>
        </authorList>
    </citation>
    <scope>NUCLEOTIDE SEQUENCE [LARGE SCALE GENOMIC DNA]</scope>
</reference>
<dbReference type="EMBL" id="CAKMRJ010003334">
    <property type="protein sequence ID" value="CAH1431610.1"/>
    <property type="molecule type" value="Genomic_DNA"/>
</dbReference>
<gene>
    <name evidence="1" type="ORF">LVIROSA_LOCUS18321</name>
</gene>
<dbReference type="Proteomes" id="UP001157418">
    <property type="component" value="Unassembled WGS sequence"/>
</dbReference>